<feature type="domain" description="Plastocyanin-like" evidence="6">
    <location>
        <begin position="269"/>
        <end position="401"/>
    </location>
</feature>
<evidence type="ECO:0000259" key="7">
    <source>
        <dbReference type="Pfam" id="PF07732"/>
    </source>
</evidence>
<dbReference type="InterPro" id="IPR008972">
    <property type="entry name" value="Cupredoxin"/>
</dbReference>
<name>A0A9W8I7X9_9FUNG</name>
<keyword evidence="4" id="KW-0186">Copper</keyword>
<comment type="similarity">
    <text evidence="1">Belongs to the multicopper oxidase family.</text>
</comment>
<keyword evidence="2" id="KW-0479">Metal-binding</keyword>
<keyword evidence="3" id="KW-0560">Oxidoreductase</keyword>
<dbReference type="PROSITE" id="PS00080">
    <property type="entry name" value="MULTICOPPER_OXIDASE2"/>
    <property type="match status" value="1"/>
</dbReference>
<dbReference type="GO" id="GO:0016491">
    <property type="term" value="F:oxidoreductase activity"/>
    <property type="evidence" value="ECO:0007669"/>
    <property type="project" value="UniProtKB-KW"/>
</dbReference>
<dbReference type="InterPro" id="IPR001117">
    <property type="entry name" value="Cu-oxidase_2nd"/>
</dbReference>
<reference evidence="8" key="1">
    <citation type="submission" date="2022-07" db="EMBL/GenBank/DDBJ databases">
        <title>Phylogenomic reconstructions and comparative analyses of Kickxellomycotina fungi.</title>
        <authorList>
            <person name="Reynolds N.K."/>
            <person name="Stajich J.E."/>
            <person name="Barry K."/>
            <person name="Grigoriev I.V."/>
            <person name="Crous P."/>
            <person name="Smith M.E."/>
        </authorList>
    </citation>
    <scope>NUCLEOTIDE SEQUENCE</scope>
    <source>
        <strain evidence="8">NRRL 1566</strain>
    </source>
</reference>
<dbReference type="Pfam" id="PF07732">
    <property type="entry name" value="Cu-oxidase_3"/>
    <property type="match status" value="1"/>
</dbReference>
<dbReference type="InterPro" id="IPR045087">
    <property type="entry name" value="Cu-oxidase_fam"/>
</dbReference>
<evidence type="ECO:0000256" key="2">
    <source>
        <dbReference type="ARBA" id="ARBA00022723"/>
    </source>
</evidence>
<evidence type="ECO:0000313" key="8">
    <source>
        <dbReference type="EMBL" id="KAJ2850246.1"/>
    </source>
</evidence>
<protein>
    <submittedName>
        <fullName evidence="8">Ferroxidase fet3</fullName>
    </submittedName>
</protein>
<dbReference type="InterPro" id="IPR011706">
    <property type="entry name" value="Cu-oxidase_C"/>
</dbReference>
<dbReference type="Pfam" id="PF00394">
    <property type="entry name" value="Cu-oxidase"/>
    <property type="match status" value="1"/>
</dbReference>
<evidence type="ECO:0000256" key="3">
    <source>
        <dbReference type="ARBA" id="ARBA00023002"/>
    </source>
</evidence>
<dbReference type="AlphaFoldDB" id="A0A9W8I7X9"/>
<organism evidence="8 9">
    <name type="scientific">Coemansia brasiliensis</name>
    <dbReference type="NCBI Taxonomy" id="2650707"/>
    <lineage>
        <taxon>Eukaryota</taxon>
        <taxon>Fungi</taxon>
        <taxon>Fungi incertae sedis</taxon>
        <taxon>Zoopagomycota</taxon>
        <taxon>Kickxellomycotina</taxon>
        <taxon>Kickxellomycetes</taxon>
        <taxon>Kickxellales</taxon>
        <taxon>Kickxellaceae</taxon>
        <taxon>Coemansia</taxon>
    </lineage>
</organism>
<dbReference type="EMBL" id="JANBUW010000038">
    <property type="protein sequence ID" value="KAJ2850246.1"/>
    <property type="molecule type" value="Genomic_DNA"/>
</dbReference>
<dbReference type="OrthoDB" id="2121828at2759"/>
<evidence type="ECO:0000256" key="4">
    <source>
        <dbReference type="ARBA" id="ARBA00023008"/>
    </source>
</evidence>
<feature type="domain" description="Plastocyanin-like" evidence="5">
    <location>
        <begin position="55"/>
        <end position="180"/>
    </location>
</feature>
<evidence type="ECO:0000259" key="6">
    <source>
        <dbReference type="Pfam" id="PF07731"/>
    </source>
</evidence>
<dbReference type="InterPro" id="IPR011707">
    <property type="entry name" value="Cu-oxidase-like_N"/>
</dbReference>
<dbReference type="InterPro" id="IPR002355">
    <property type="entry name" value="Cu_oxidase_Cu_BS"/>
</dbReference>
<dbReference type="SUPFAM" id="SSF49503">
    <property type="entry name" value="Cupredoxins"/>
    <property type="match status" value="3"/>
</dbReference>
<keyword evidence="9" id="KW-1185">Reference proteome</keyword>
<dbReference type="PANTHER" id="PTHR11709">
    <property type="entry name" value="MULTI-COPPER OXIDASE"/>
    <property type="match status" value="1"/>
</dbReference>
<dbReference type="GO" id="GO:0005507">
    <property type="term" value="F:copper ion binding"/>
    <property type="evidence" value="ECO:0007669"/>
    <property type="project" value="InterPro"/>
</dbReference>
<gene>
    <name evidence="8" type="primary">FET3_4</name>
    <name evidence="8" type="ORF">IWW36_002042</name>
</gene>
<dbReference type="PANTHER" id="PTHR11709:SF394">
    <property type="entry name" value="FI03373P-RELATED"/>
    <property type="match status" value="1"/>
</dbReference>
<comment type="caution">
    <text evidence="8">The sequence shown here is derived from an EMBL/GenBank/DDBJ whole genome shotgun (WGS) entry which is preliminary data.</text>
</comment>
<dbReference type="Gene3D" id="2.60.40.420">
    <property type="entry name" value="Cupredoxins - blue copper proteins"/>
    <property type="match status" value="3"/>
</dbReference>
<proteinExistence type="inferred from homology"/>
<feature type="domain" description="Plastocyanin-like" evidence="7">
    <location>
        <begin position="2"/>
        <end position="50"/>
    </location>
</feature>
<dbReference type="Proteomes" id="UP001139887">
    <property type="component" value="Unassembled WGS sequence"/>
</dbReference>
<sequence length="449" mass="50624">MVTGCGIAPGEAFTYAINTGEQKGTFWLHSHIYGQYVDDLRTPFIIHEKEPKYEEIPLYFEDWGQTDFRTRAAQNKQTKLSEIPAFYPTALINDINGNLTQPIQFNPGTTYRIRVVCMSSSLWFKFTISGHKLQIIEGDGVSALPLEVDGLGLDPGQRISALATAFGSDEFNYLYNVTMYPGFSSNTTLPRYYSGLVNYRDKAPIKHILQAKSDDSLVWSDFIDMQQETQEPLLPVDRQLVWTVRGHATKYDTPYYSFGNYVYNTTLVPSLFTALTMGDLAFNSSICGPQSLTHVLRYGEHIEIQINNPDSRDHNLHMHMHNYQIVEVGPFGNKGPLEFGLKPIYYKHAGQWPMRGDSATIRTFSYIKIRFRVDRGFVALAHCHIETHMDYGMAVTLVAAPDLLQKHVKTPQSVLQMCRLQNIRTAGNAAGNQGFDLTGLPSPVATKLN</sequence>
<evidence type="ECO:0000259" key="5">
    <source>
        <dbReference type="Pfam" id="PF00394"/>
    </source>
</evidence>
<evidence type="ECO:0000256" key="1">
    <source>
        <dbReference type="ARBA" id="ARBA00010609"/>
    </source>
</evidence>
<dbReference type="Pfam" id="PF07731">
    <property type="entry name" value="Cu-oxidase_2"/>
    <property type="match status" value="1"/>
</dbReference>
<accession>A0A9W8I7X9</accession>
<evidence type="ECO:0000313" key="9">
    <source>
        <dbReference type="Proteomes" id="UP001139887"/>
    </source>
</evidence>